<gene>
    <name evidence="9" type="ORF">H7F49_00365</name>
</gene>
<dbReference type="Pfam" id="PF00578">
    <property type="entry name" value="AhpC-TSA"/>
    <property type="match status" value="1"/>
</dbReference>
<comment type="caution">
    <text evidence="9">The sequence shown here is derived from an EMBL/GenBank/DDBJ whole genome shotgun (WGS) entry which is preliminary data.</text>
</comment>
<evidence type="ECO:0000256" key="7">
    <source>
        <dbReference type="SAM" id="MobiDB-lite"/>
    </source>
</evidence>
<dbReference type="InterPro" id="IPR005123">
    <property type="entry name" value="Oxoglu/Fe-dep_dioxygenase_dom"/>
</dbReference>
<dbReference type="SMART" id="SM00702">
    <property type="entry name" value="P4Hc"/>
    <property type="match status" value="1"/>
</dbReference>
<dbReference type="AlphaFoldDB" id="A0A7X1KAG2"/>
<organism evidence="9 10">
    <name type="scientific">Novosphingobium aerophilum</name>
    <dbReference type="NCBI Taxonomy" id="2839843"/>
    <lineage>
        <taxon>Bacteria</taxon>
        <taxon>Pseudomonadati</taxon>
        <taxon>Pseudomonadota</taxon>
        <taxon>Alphaproteobacteria</taxon>
        <taxon>Sphingomonadales</taxon>
        <taxon>Sphingomonadaceae</taxon>
        <taxon>Novosphingobium</taxon>
    </lineage>
</organism>
<evidence type="ECO:0000259" key="8">
    <source>
        <dbReference type="PROSITE" id="PS51471"/>
    </source>
</evidence>
<dbReference type="GO" id="GO:0051213">
    <property type="term" value="F:dioxygenase activity"/>
    <property type="evidence" value="ECO:0007669"/>
    <property type="project" value="UniProtKB-KW"/>
</dbReference>
<dbReference type="EMBL" id="JACLAU010000001">
    <property type="protein sequence ID" value="MBC2650151.1"/>
    <property type="molecule type" value="Genomic_DNA"/>
</dbReference>
<dbReference type="GO" id="GO:0016705">
    <property type="term" value="F:oxidoreductase activity, acting on paired donors, with incorporation or reduction of molecular oxygen"/>
    <property type="evidence" value="ECO:0007669"/>
    <property type="project" value="InterPro"/>
</dbReference>
<evidence type="ECO:0000256" key="5">
    <source>
        <dbReference type="ARBA" id="ARBA00023002"/>
    </source>
</evidence>
<evidence type="ECO:0000313" key="10">
    <source>
        <dbReference type="Proteomes" id="UP000520156"/>
    </source>
</evidence>
<dbReference type="Gene3D" id="3.40.30.10">
    <property type="entry name" value="Glutaredoxin"/>
    <property type="match status" value="1"/>
</dbReference>
<keyword evidence="10" id="KW-1185">Reference proteome</keyword>
<evidence type="ECO:0000256" key="4">
    <source>
        <dbReference type="ARBA" id="ARBA00022964"/>
    </source>
</evidence>
<accession>A0A7X1KAG2</accession>
<dbReference type="SUPFAM" id="SSF52833">
    <property type="entry name" value="Thioredoxin-like"/>
    <property type="match status" value="1"/>
</dbReference>
<dbReference type="InterPro" id="IPR006620">
    <property type="entry name" value="Pro_4_hyd_alph"/>
</dbReference>
<keyword evidence="3" id="KW-0847">Vitamin C</keyword>
<dbReference type="InterPro" id="IPR036249">
    <property type="entry name" value="Thioredoxin-like_sf"/>
</dbReference>
<keyword evidence="4" id="KW-0223">Dioxygenase</keyword>
<dbReference type="GO" id="GO:0031418">
    <property type="term" value="F:L-ascorbic acid binding"/>
    <property type="evidence" value="ECO:0007669"/>
    <property type="project" value="UniProtKB-KW"/>
</dbReference>
<keyword evidence="5" id="KW-0560">Oxidoreductase</keyword>
<dbReference type="GO" id="GO:0016209">
    <property type="term" value="F:antioxidant activity"/>
    <property type="evidence" value="ECO:0007669"/>
    <property type="project" value="InterPro"/>
</dbReference>
<evidence type="ECO:0000256" key="2">
    <source>
        <dbReference type="ARBA" id="ARBA00022723"/>
    </source>
</evidence>
<evidence type="ECO:0000256" key="6">
    <source>
        <dbReference type="ARBA" id="ARBA00023004"/>
    </source>
</evidence>
<dbReference type="Proteomes" id="UP000520156">
    <property type="component" value="Unassembled WGS sequence"/>
</dbReference>
<evidence type="ECO:0000313" key="9">
    <source>
        <dbReference type="EMBL" id="MBC2650151.1"/>
    </source>
</evidence>
<dbReference type="Pfam" id="PF13640">
    <property type="entry name" value="2OG-FeII_Oxy_3"/>
    <property type="match status" value="1"/>
</dbReference>
<dbReference type="Gene3D" id="2.60.120.620">
    <property type="entry name" value="q2cbj1_9rhob like domain"/>
    <property type="match status" value="1"/>
</dbReference>
<feature type="domain" description="Fe2OG dioxygenase" evidence="8">
    <location>
        <begin position="249"/>
        <end position="343"/>
    </location>
</feature>
<evidence type="ECO:0000256" key="3">
    <source>
        <dbReference type="ARBA" id="ARBA00022896"/>
    </source>
</evidence>
<evidence type="ECO:0000256" key="1">
    <source>
        <dbReference type="ARBA" id="ARBA00001961"/>
    </source>
</evidence>
<reference evidence="9 10" key="1">
    <citation type="submission" date="2020-08" db="EMBL/GenBank/DDBJ databases">
        <title>The genome sequence of Novosphingobium flavum 4Y4.</title>
        <authorList>
            <person name="Liu Y."/>
        </authorList>
    </citation>
    <scope>NUCLEOTIDE SEQUENCE [LARGE SCALE GENOMIC DNA]</scope>
    <source>
        <strain evidence="9 10">4Y4</strain>
    </source>
</reference>
<keyword evidence="2" id="KW-0479">Metal-binding</keyword>
<protein>
    <submittedName>
        <fullName evidence="9">2OG-Fe(II) oxygenase</fullName>
    </submittedName>
</protein>
<dbReference type="PROSITE" id="PS51471">
    <property type="entry name" value="FE2OG_OXY"/>
    <property type="match status" value="1"/>
</dbReference>
<dbReference type="InterPro" id="IPR000866">
    <property type="entry name" value="AhpC/TSA"/>
</dbReference>
<feature type="region of interest" description="Disordered" evidence="7">
    <location>
        <begin position="372"/>
        <end position="421"/>
    </location>
</feature>
<dbReference type="RefSeq" id="WP_185681577.1">
    <property type="nucleotide sequence ID" value="NZ_JACLAU010000001.1"/>
</dbReference>
<comment type="cofactor">
    <cofactor evidence="1">
        <name>L-ascorbate</name>
        <dbReference type="ChEBI" id="CHEBI:38290"/>
    </cofactor>
</comment>
<name>A0A7X1KAG2_9SPHN</name>
<dbReference type="GO" id="GO:0005506">
    <property type="term" value="F:iron ion binding"/>
    <property type="evidence" value="ECO:0007669"/>
    <property type="project" value="InterPro"/>
</dbReference>
<proteinExistence type="predicted"/>
<dbReference type="InterPro" id="IPR044862">
    <property type="entry name" value="Pro_4_hyd_alph_FE2OG_OXY"/>
</dbReference>
<sequence length="421" mass="46346">MFGPGDPIPSVYLRTANKVDYALDSVGGRYIVISFIAGRNQPGAADYLAALYGSGELFDDERACCFVVSSSAEDCMNRAIEDRLPGIRVVWDFDHRVSRAFGNLESATADTVTLRLVTFVLDPALRVVEVIPVDDLRNHFEAVRAVVAALPDPRAHTDGWAPVLQVPGLLEPELCREFIAYAERTGLEDSGFMTTDPATGQTVGMINHRHKRRSDCMIEDADLRRALEMRVVRRLVPQMEKAFQFKATRLERYLIACYEGETGGWFRPHKDNTTLGTAHRRFAVTIALNDEYEGGGLRFPEFGRRVYRPAAGEAIVFSCSLLHEALPVTGGRRFCLLPFLYDEAAAEIRLANARHLADEDKARQVIASVKGETVAAGPESDGKAKRASAKTSPKCSRTKRAASDAAGTERPARRSRRAGAG</sequence>
<keyword evidence="6" id="KW-0408">Iron</keyword>